<evidence type="ECO:0000313" key="3">
    <source>
        <dbReference type="Proteomes" id="UP000078200"/>
    </source>
</evidence>
<evidence type="ECO:0000313" key="2">
    <source>
        <dbReference type="EnsemblMetazoa" id="GAUT028513-PA"/>
    </source>
</evidence>
<keyword evidence="3" id="KW-1185">Reference proteome</keyword>
<dbReference type="AlphaFoldDB" id="A0A1A9V7N8"/>
<keyword evidence="1" id="KW-0812">Transmembrane</keyword>
<proteinExistence type="predicted"/>
<dbReference type="VEuPathDB" id="VectorBase:GAUT028513"/>
<dbReference type="Proteomes" id="UP000078200">
    <property type="component" value="Unassembled WGS sequence"/>
</dbReference>
<protein>
    <submittedName>
        <fullName evidence="2">Uncharacterized protein</fullName>
    </submittedName>
</protein>
<keyword evidence="1" id="KW-1133">Transmembrane helix</keyword>
<sequence>MSTSIGYVAYSKSGSYRGLKVAITSHVVGGGGGGGGYGGGYGGGLFCTTTMLCYAMLCYAMLCILHPLSSPHVIHCLSHFAFNSYYETSRCHTLMYEKPTKATASAASSSSLWLFREQETENW</sequence>
<organism evidence="2 3">
    <name type="scientific">Glossina austeni</name>
    <name type="common">Savannah tsetse fly</name>
    <dbReference type="NCBI Taxonomy" id="7395"/>
    <lineage>
        <taxon>Eukaryota</taxon>
        <taxon>Metazoa</taxon>
        <taxon>Ecdysozoa</taxon>
        <taxon>Arthropoda</taxon>
        <taxon>Hexapoda</taxon>
        <taxon>Insecta</taxon>
        <taxon>Pterygota</taxon>
        <taxon>Neoptera</taxon>
        <taxon>Endopterygota</taxon>
        <taxon>Diptera</taxon>
        <taxon>Brachycera</taxon>
        <taxon>Muscomorpha</taxon>
        <taxon>Hippoboscoidea</taxon>
        <taxon>Glossinidae</taxon>
        <taxon>Glossina</taxon>
    </lineage>
</organism>
<dbReference type="EnsemblMetazoa" id="GAUT028513-RA">
    <property type="protein sequence ID" value="GAUT028513-PA"/>
    <property type="gene ID" value="GAUT028513"/>
</dbReference>
<name>A0A1A9V7N8_GLOAU</name>
<evidence type="ECO:0000256" key="1">
    <source>
        <dbReference type="SAM" id="Phobius"/>
    </source>
</evidence>
<reference evidence="2" key="1">
    <citation type="submission" date="2020-05" db="UniProtKB">
        <authorList>
            <consortium name="EnsemblMetazoa"/>
        </authorList>
    </citation>
    <scope>IDENTIFICATION</scope>
    <source>
        <strain evidence="2">TTRI</strain>
    </source>
</reference>
<feature type="transmembrane region" description="Helical" evidence="1">
    <location>
        <begin position="41"/>
        <end position="65"/>
    </location>
</feature>
<accession>A0A1A9V7N8</accession>
<keyword evidence="1" id="KW-0472">Membrane</keyword>